<protein>
    <recommendedName>
        <fullName evidence="2">CN hydrolase domain-containing protein</fullName>
    </recommendedName>
</protein>
<accession>A0A382GY48</accession>
<evidence type="ECO:0000256" key="1">
    <source>
        <dbReference type="ARBA" id="ARBA00022801"/>
    </source>
</evidence>
<dbReference type="Gene3D" id="3.60.110.10">
    <property type="entry name" value="Carbon-nitrogen hydrolase"/>
    <property type="match status" value="1"/>
</dbReference>
<dbReference type="InterPro" id="IPR003010">
    <property type="entry name" value="C-N_Hydrolase"/>
</dbReference>
<dbReference type="EMBL" id="UINC01057931">
    <property type="protein sequence ID" value="SVB79617.1"/>
    <property type="molecule type" value="Genomic_DNA"/>
</dbReference>
<evidence type="ECO:0000259" key="2">
    <source>
        <dbReference type="PROSITE" id="PS50263"/>
    </source>
</evidence>
<dbReference type="PANTHER" id="PTHR43674">
    <property type="entry name" value="NITRILASE C965.09-RELATED"/>
    <property type="match status" value="1"/>
</dbReference>
<dbReference type="AlphaFoldDB" id="A0A382GY48"/>
<dbReference type="SUPFAM" id="SSF56317">
    <property type="entry name" value="Carbon-nitrogen hydrolase"/>
    <property type="match status" value="1"/>
</dbReference>
<sequence length="316" mass="35538">MDRKAKISLVSFPPLSSDKSDRLNKTLVRMGQYIDHAAELRSDLVAFPEICNYLGAKDPWQFEPLDGPTVTAMSQKAREHSLYVVCPLGTIENGNRYNSSVLINRGGQIAGVYHKNFPTHGELDIGILPGTEAPAFQTDFGRVGLSICFDINYWEVGSQLCENGSELVIWSSMWQGQRMLTKWAIEFGFYIGATYSGQSTFVDIAGREIVAVNRNISDATGSSPVTSTKLDFDRRLLHHDENIGRLQKLYRKYGSTAAYCEWLPQECLIVFGSQLPDVSSDDLIEEFNIESMRDYLARVRRDRQLALNHKYSAKSS</sequence>
<evidence type="ECO:0000313" key="3">
    <source>
        <dbReference type="EMBL" id="SVB79617.1"/>
    </source>
</evidence>
<dbReference type="CDD" id="cd07197">
    <property type="entry name" value="nitrilase"/>
    <property type="match status" value="1"/>
</dbReference>
<dbReference type="InterPro" id="IPR036526">
    <property type="entry name" value="C-N_Hydrolase_sf"/>
</dbReference>
<dbReference type="PROSITE" id="PS50263">
    <property type="entry name" value="CN_HYDROLASE"/>
    <property type="match status" value="1"/>
</dbReference>
<dbReference type="GO" id="GO:0016811">
    <property type="term" value="F:hydrolase activity, acting on carbon-nitrogen (but not peptide) bonds, in linear amides"/>
    <property type="evidence" value="ECO:0007669"/>
    <property type="project" value="TreeGrafter"/>
</dbReference>
<organism evidence="3">
    <name type="scientific">marine metagenome</name>
    <dbReference type="NCBI Taxonomy" id="408172"/>
    <lineage>
        <taxon>unclassified sequences</taxon>
        <taxon>metagenomes</taxon>
        <taxon>ecological metagenomes</taxon>
    </lineage>
</organism>
<dbReference type="InterPro" id="IPR050345">
    <property type="entry name" value="Aliph_Amidase/BUP"/>
</dbReference>
<keyword evidence="1" id="KW-0378">Hydrolase</keyword>
<reference evidence="3" key="1">
    <citation type="submission" date="2018-05" db="EMBL/GenBank/DDBJ databases">
        <authorList>
            <person name="Lanie J.A."/>
            <person name="Ng W.-L."/>
            <person name="Kazmierczak K.M."/>
            <person name="Andrzejewski T.M."/>
            <person name="Davidsen T.M."/>
            <person name="Wayne K.J."/>
            <person name="Tettelin H."/>
            <person name="Glass J.I."/>
            <person name="Rusch D."/>
            <person name="Podicherti R."/>
            <person name="Tsui H.-C.T."/>
            <person name="Winkler M.E."/>
        </authorList>
    </citation>
    <scope>NUCLEOTIDE SEQUENCE</scope>
</reference>
<name>A0A382GY48_9ZZZZ</name>
<dbReference type="PANTHER" id="PTHR43674:SF16">
    <property type="entry name" value="CARBON-NITROGEN FAMILY, PUTATIVE (AFU_ORTHOLOGUE AFUA_5G02350)-RELATED"/>
    <property type="match status" value="1"/>
</dbReference>
<proteinExistence type="predicted"/>
<gene>
    <name evidence="3" type="ORF">METZ01_LOCUS232471</name>
</gene>
<dbReference type="Pfam" id="PF00795">
    <property type="entry name" value="CN_hydrolase"/>
    <property type="match status" value="1"/>
</dbReference>
<feature type="domain" description="CN hydrolase" evidence="2">
    <location>
        <begin position="5"/>
        <end position="227"/>
    </location>
</feature>